<dbReference type="Pfam" id="PF12836">
    <property type="entry name" value="HHH_3"/>
    <property type="match status" value="1"/>
</dbReference>
<evidence type="ECO:0000313" key="4">
    <source>
        <dbReference type="Proteomes" id="UP000198668"/>
    </source>
</evidence>
<gene>
    <name evidence="3" type="ORF">SAMN04489868_10634</name>
</gene>
<keyword evidence="1" id="KW-0812">Transmembrane</keyword>
<dbReference type="GO" id="GO:0003677">
    <property type="term" value="F:DNA binding"/>
    <property type="evidence" value="ECO:0007669"/>
    <property type="project" value="InterPro"/>
</dbReference>
<sequence length="223" mass="24614">MGDRFKQWTKSKPVIILSVSLIMVFSSLLIVIFLLLSNNGSYEEESELDNYLESEQMKSNSSEEDSSIQSAQVENETMYVDVKGAVHDPGVYQIKEGMRLMDAIESAGGFLVSADQSSINLALRLTDQMVIYVPQVGETIETATLHSALSTQSDETASDLININTADLAQLQTLNGIGEKKAQEIIRYREENGSFQKIEEILEVSGIGDKTFESLKAFITVGQ</sequence>
<dbReference type="Pfam" id="PF10531">
    <property type="entry name" value="SLBB"/>
    <property type="match status" value="1"/>
</dbReference>
<dbReference type="EMBL" id="FOQE01000006">
    <property type="protein sequence ID" value="SFH60870.1"/>
    <property type="molecule type" value="Genomic_DNA"/>
</dbReference>
<dbReference type="GO" id="GO:0015628">
    <property type="term" value="P:protein secretion by the type II secretion system"/>
    <property type="evidence" value="ECO:0007669"/>
    <property type="project" value="TreeGrafter"/>
</dbReference>
<feature type="domain" description="Helix-hairpin-helix DNA-binding motif class 1" evidence="2">
    <location>
        <begin position="199"/>
        <end position="218"/>
    </location>
</feature>
<feature type="transmembrane region" description="Helical" evidence="1">
    <location>
        <begin position="14"/>
        <end position="36"/>
    </location>
</feature>
<protein>
    <submittedName>
        <fullName evidence="3">Competence protein ComEA</fullName>
    </submittedName>
</protein>
<dbReference type="RefSeq" id="WP_092091492.1">
    <property type="nucleotide sequence ID" value="NZ_FOQE01000006.1"/>
</dbReference>
<reference evidence="3 4" key="1">
    <citation type="submission" date="2016-10" db="EMBL/GenBank/DDBJ databases">
        <authorList>
            <person name="de Groot N.N."/>
        </authorList>
    </citation>
    <scope>NUCLEOTIDE SEQUENCE [LARGE SCALE GENOMIC DNA]</scope>
    <source>
        <strain evidence="3 4">DSM 27630</strain>
    </source>
</reference>
<dbReference type="PANTHER" id="PTHR21180:SF32">
    <property type="entry name" value="ENDONUCLEASE_EXONUCLEASE_PHOSPHATASE FAMILY DOMAIN-CONTAINING PROTEIN 1"/>
    <property type="match status" value="1"/>
</dbReference>
<proteinExistence type="predicted"/>
<evidence type="ECO:0000259" key="2">
    <source>
        <dbReference type="SMART" id="SM00278"/>
    </source>
</evidence>
<dbReference type="InterPro" id="IPR019554">
    <property type="entry name" value="Soluble_ligand-bd"/>
</dbReference>
<dbReference type="NCBIfam" id="TIGR00426">
    <property type="entry name" value="competence protein ComEA helix-hairpin-helix repeat region"/>
    <property type="match status" value="1"/>
</dbReference>
<dbReference type="InterPro" id="IPR010994">
    <property type="entry name" value="RuvA_2-like"/>
</dbReference>
<dbReference type="AlphaFoldDB" id="A0A1I3BFE2"/>
<dbReference type="OrthoDB" id="9790239at2"/>
<accession>A0A1I3BFE2</accession>
<dbReference type="GO" id="GO:0006281">
    <property type="term" value="P:DNA repair"/>
    <property type="evidence" value="ECO:0007669"/>
    <property type="project" value="InterPro"/>
</dbReference>
<dbReference type="InterPro" id="IPR051675">
    <property type="entry name" value="Endo/Exo/Phosphatase_dom_1"/>
</dbReference>
<dbReference type="Proteomes" id="UP000198668">
    <property type="component" value="Unassembled WGS sequence"/>
</dbReference>
<name>A0A1I3BFE2_9LACT</name>
<keyword evidence="1" id="KW-1133">Transmembrane helix</keyword>
<evidence type="ECO:0000256" key="1">
    <source>
        <dbReference type="SAM" id="Phobius"/>
    </source>
</evidence>
<evidence type="ECO:0000313" key="3">
    <source>
        <dbReference type="EMBL" id="SFH60870.1"/>
    </source>
</evidence>
<dbReference type="PANTHER" id="PTHR21180">
    <property type="entry name" value="ENDONUCLEASE/EXONUCLEASE/PHOSPHATASE FAMILY DOMAIN-CONTAINING PROTEIN 1"/>
    <property type="match status" value="1"/>
</dbReference>
<organism evidence="3 4">
    <name type="scientific">Pisciglobus halotolerans</name>
    <dbReference type="NCBI Taxonomy" id="745365"/>
    <lineage>
        <taxon>Bacteria</taxon>
        <taxon>Bacillati</taxon>
        <taxon>Bacillota</taxon>
        <taxon>Bacilli</taxon>
        <taxon>Lactobacillales</taxon>
        <taxon>Carnobacteriaceae</taxon>
    </lineage>
</organism>
<dbReference type="InterPro" id="IPR003583">
    <property type="entry name" value="Hlx-hairpin-Hlx_DNA-bd_motif"/>
</dbReference>
<feature type="domain" description="Helix-hairpin-helix DNA-binding motif class 1" evidence="2">
    <location>
        <begin position="169"/>
        <end position="188"/>
    </location>
</feature>
<keyword evidence="4" id="KW-1185">Reference proteome</keyword>
<dbReference type="GO" id="GO:0015627">
    <property type="term" value="C:type II protein secretion system complex"/>
    <property type="evidence" value="ECO:0007669"/>
    <property type="project" value="TreeGrafter"/>
</dbReference>
<dbReference type="Gene3D" id="1.10.150.280">
    <property type="entry name" value="AF1531-like domain"/>
    <property type="match status" value="1"/>
</dbReference>
<dbReference type="SMART" id="SM00278">
    <property type="entry name" value="HhH1"/>
    <property type="match status" value="2"/>
</dbReference>
<dbReference type="InterPro" id="IPR004509">
    <property type="entry name" value="Competence_ComEA_HhH"/>
</dbReference>
<keyword evidence="1" id="KW-0472">Membrane</keyword>
<dbReference type="SUPFAM" id="SSF47781">
    <property type="entry name" value="RuvA domain 2-like"/>
    <property type="match status" value="1"/>
</dbReference>